<keyword evidence="3 8" id="KW-0732">Signal</keyword>
<keyword evidence="5 7" id="KW-1015">Disulfide bond</keyword>
<dbReference type="InterPro" id="IPR001853">
    <property type="entry name" value="DSBA-like_thioredoxin_dom"/>
</dbReference>
<dbReference type="InterPro" id="IPR023205">
    <property type="entry name" value="DsbA/DsbL"/>
</dbReference>
<comment type="subcellular location">
    <subcellularLocation>
        <location evidence="1 7">Periplasm</location>
    </subcellularLocation>
</comment>
<dbReference type="Pfam" id="PF01323">
    <property type="entry name" value="DSBA"/>
    <property type="match status" value="1"/>
</dbReference>
<name>A0ABT7SKI5_9GAMM</name>
<dbReference type="Gene3D" id="3.40.30.10">
    <property type="entry name" value="Glutaredoxin"/>
    <property type="match status" value="1"/>
</dbReference>
<organism evidence="10 11">
    <name type="scientific">Thiopseudomonas acetoxidans</name>
    <dbReference type="NCBI Taxonomy" id="3041622"/>
    <lineage>
        <taxon>Bacteria</taxon>
        <taxon>Pseudomonadati</taxon>
        <taxon>Pseudomonadota</taxon>
        <taxon>Gammaproteobacteria</taxon>
        <taxon>Pseudomonadales</taxon>
        <taxon>Pseudomonadaceae</taxon>
        <taxon>Thiopseudomonas</taxon>
    </lineage>
</organism>
<proteinExistence type="inferred from homology"/>
<keyword evidence="4 7" id="KW-0574">Periplasm</keyword>
<dbReference type="EMBL" id="JAUCDY010000001">
    <property type="protein sequence ID" value="MDM7856701.1"/>
    <property type="molecule type" value="Genomic_DNA"/>
</dbReference>
<dbReference type="CDD" id="cd03019">
    <property type="entry name" value="DsbA_DsbA"/>
    <property type="match status" value="1"/>
</dbReference>
<evidence type="ECO:0000259" key="9">
    <source>
        <dbReference type="PROSITE" id="PS51352"/>
    </source>
</evidence>
<evidence type="ECO:0000256" key="2">
    <source>
        <dbReference type="ARBA" id="ARBA00005791"/>
    </source>
</evidence>
<evidence type="ECO:0000256" key="3">
    <source>
        <dbReference type="ARBA" id="ARBA00022729"/>
    </source>
</evidence>
<evidence type="ECO:0000313" key="10">
    <source>
        <dbReference type="EMBL" id="MDM7856701.1"/>
    </source>
</evidence>
<evidence type="ECO:0000256" key="4">
    <source>
        <dbReference type="ARBA" id="ARBA00022764"/>
    </source>
</evidence>
<dbReference type="PROSITE" id="PS51352">
    <property type="entry name" value="THIOREDOXIN_2"/>
    <property type="match status" value="1"/>
</dbReference>
<evidence type="ECO:0000256" key="8">
    <source>
        <dbReference type="SAM" id="SignalP"/>
    </source>
</evidence>
<keyword evidence="6" id="KW-0676">Redox-active center</keyword>
<evidence type="ECO:0000313" key="11">
    <source>
        <dbReference type="Proteomes" id="UP001241056"/>
    </source>
</evidence>
<dbReference type="PANTHER" id="PTHR35891:SF2">
    <property type="entry name" value="THIOL:DISULFIDE INTERCHANGE PROTEIN DSBA"/>
    <property type="match status" value="1"/>
</dbReference>
<dbReference type="InterPro" id="IPR017937">
    <property type="entry name" value="Thioredoxin_CS"/>
</dbReference>
<feature type="chain" id="PRO_5047334963" description="Thiol:disulfide interchange protein" evidence="8">
    <location>
        <begin position="23"/>
        <end position="208"/>
    </location>
</feature>
<accession>A0ABT7SKI5</accession>
<sequence>MRNIMFSWIALCGLFLFTSAHAQPIEEGKNYISLRSPVATQEPDKIEVVTLFWYGCPHCYQLEPTLDAWQKKLPEDVNFIRVPAMFGGIWNLHGQLYYSLEAIGATEQLHAVIFDVIQNNKQRLATAAEITDFVVKQGIDKDSFEKAWNSFAVKSQLQKAKRLAIAYQISGVPALVVNGKYTFDIASAGGLKETTEVADYLINHERNN</sequence>
<feature type="signal peptide" evidence="8">
    <location>
        <begin position="1"/>
        <end position="22"/>
    </location>
</feature>
<dbReference type="PANTHER" id="PTHR35891">
    <property type="entry name" value="THIOL:DISULFIDE INTERCHANGE PROTEIN DSBA"/>
    <property type="match status" value="1"/>
</dbReference>
<dbReference type="PROSITE" id="PS00194">
    <property type="entry name" value="THIOREDOXIN_1"/>
    <property type="match status" value="1"/>
</dbReference>
<dbReference type="RefSeq" id="WP_289409259.1">
    <property type="nucleotide sequence ID" value="NZ_JAUCDY010000001.1"/>
</dbReference>
<evidence type="ECO:0000256" key="5">
    <source>
        <dbReference type="ARBA" id="ARBA00023157"/>
    </source>
</evidence>
<comment type="similarity">
    <text evidence="2">Belongs to the thioredoxin family. DsbA subfamily.</text>
</comment>
<dbReference type="InterPro" id="IPR036249">
    <property type="entry name" value="Thioredoxin-like_sf"/>
</dbReference>
<dbReference type="InterPro" id="IPR050824">
    <property type="entry name" value="Thiol_disulfide_DsbA"/>
</dbReference>
<evidence type="ECO:0000256" key="6">
    <source>
        <dbReference type="ARBA" id="ARBA00023284"/>
    </source>
</evidence>
<evidence type="ECO:0000256" key="1">
    <source>
        <dbReference type="ARBA" id="ARBA00004418"/>
    </source>
</evidence>
<reference evidence="10 11" key="1">
    <citation type="submission" date="2023-06" db="EMBL/GenBank/DDBJ databases">
        <title>Thiopseudomonas sp. CY1220 draft genome sequence.</title>
        <authorList>
            <person name="Zhao G."/>
            <person name="An M."/>
        </authorList>
    </citation>
    <scope>NUCLEOTIDE SEQUENCE [LARGE SCALE GENOMIC DNA]</scope>
    <source>
        <strain evidence="10 11">CY1220</strain>
    </source>
</reference>
<dbReference type="Proteomes" id="UP001241056">
    <property type="component" value="Unassembled WGS sequence"/>
</dbReference>
<feature type="domain" description="Thioredoxin" evidence="9">
    <location>
        <begin position="11"/>
        <end position="203"/>
    </location>
</feature>
<comment type="caution">
    <text evidence="10">The sequence shown here is derived from an EMBL/GenBank/DDBJ whole genome shotgun (WGS) entry which is preliminary data.</text>
</comment>
<dbReference type="SUPFAM" id="SSF52833">
    <property type="entry name" value="Thioredoxin-like"/>
    <property type="match status" value="1"/>
</dbReference>
<dbReference type="InterPro" id="IPR013766">
    <property type="entry name" value="Thioredoxin_domain"/>
</dbReference>
<evidence type="ECO:0000256" key="7">
    <source>
        <dbReference type="PIRNR" id="PIRNR001488"/>
    </source>
</evidence>
<dbReference type="PIRSF" id="PIRSF001488">
    <property type="entry name" value="Tdi_protein"/>
    <property type="match status" value="1"/>
</dbReference>
<gene>
    <name evidence="10" type="ORF">QEZ41_00150</name>
</gene>
<protein>
    <recommendedName>
        <fullName evidence="7">Thiol:disulfide interchange protein</fullName>
    </recommendedName>
</protein>
<keyword evidence="11" id="KW-1185">Reference proteome</keyword>